<organism evidence="1 2">
    <name type="scientific">Rubritalea squalenifaciens DSM 18772</name>
    <dbReference type="NCBI Taxonomy" id="1123071"/>
    <lineage>
        <taxon>Bacteria</taxon>
        <taxon>Pseudomonadati</taxon>
        <taxon>Verrucomicrobiota</taxon>
        <taxon>Verrucomicrobiia</taxon>
        <taxon>Verrucomicrobiales</taxon>
        <taxon>Rubritaleaceae</taxon>
        <taxon>Rubritalea</taxon>
    </lineage>
</organism>
<gene>
    <name evidence="1" type="ORF">SAMN02745181_0623</name>
</gene>
<dbReference type="Proteomes" id="UP000184510">
    <property type="component" value="Unassembled WGS sequence"/>
</dbReference>
<protein>
    <submittedName>
        <fullName evidence="1">Uncharacterized protein</fullName>
    </submittedName>
</protein>
<dbReference type="EMBL" id="FQYR01000002">
    <property type="protein sequence ID" value="SHI67133.1"/>
    <property type="molecule type" value="Genomic_DNA"/>
</dbReference>
<name>A0A1M6D1Z2_9BACT</name>
<evidence type="ECO:0000313" key="2">
    <source>
        <dbReference type="Proteomes" id="UP000184510"/>
    </source>
</evidence>
<dbReference type="InParanoid" id="A0A1M6D1Z2"/>
<reference evidence="1 2" key="1">
    <citation type="submission" date="2016-11" db="EMBL/GenBank/DDBJ databases">
        <authorList>
            <person name="Jaros S."/>
            <person name="Januszkiewicz K."/>
            <person name="Wedrychowicz H."/>
        </authorList>
    </citation>
    <scope>NUCLEOTIDE SEQUENCE [LARGE SCALE GENOMIC DNA]</scope>
    <source>
        <strain evidence="1 2">DSM 18772</strain>
    </source>
</reference>
<dbReference type="RefSeq" id="WP_143158020.1">
    <property type="nucleotide sequence ID" value="NZ_FQYR01000002.1"/>
</dbReference>
<accession>A0A1M6D1Z2</accession>
<proteinExistence type="predicted"/>
<evidence type="ECO:0000313" key="1">
    <source>
        <dbReference type="EMBL" id="SHI67133.1"/>
    </source>
</evidence>
<keyword evidence="2" id="KW-1185">Reference proteome</keyword>
<dbReference type="OrthoDB" id="9989674at2"/>
<dbReference type="AlphaFoldDB" id="A0A1M6D1Z2"/>
<sequence length="91" mass="10209">MMQEEEKGYMIVIDSLLGGVVPSVLGDHGPILFATEREAQEEIVSHLMFRLNEFLEGERDFESAVSLEEYVVVASLIRGNGEYDATQETQD</sequence>